<keyword evidence="2" id="KW-0812">Transmembrane</keyword>
<reference evidence="3 4" key="1">
    <citation type="journal article" date="2012" name="J. Bacteriol.">
        <title>Genome Sequence of the Filamentous Bacterium Fibrisoma limi BUZ 3T.</title>
        <authorList>
            <person name="Filippini M."/>
            <person name="Qi W."/>
            <person name="Jaenicke S."/>
            <person name="Goesmann A."/>
            <person name="Smits T.H."/>
            <person name="Bagheri H.C."/>
        </authorList>
    </citation>
    <scope>NUCLEOTIDE SEQUENCE [LARGE SCALE GENOMIC DNA]</scope>
    <source>
        <strain evidence="4">BUZ 3T</strain>
    </source>
</reference>
<protein>
    <submittedName>
        <fullName evidence="3">Uncharacterized protein</fullName>
    </submittedName>
</protein>
<keyword evidence="4" id="KW-1185">Reference proteome</keyword>
<dbReference type="OrthoDB" id="919615at2"/>
<evidence type="ECO:0000313" key="3">
    <source>
        <dbReference type="EMBL" id="CCH54156.1"/>
    </source>
</evidence>
<organism evidence="3 4">
    <name type="scientific">Fibrisoma limi BUZ 3</name>
    <dbReference type="NCBI Taxonomy" id="1185876"/>
    <lineage>
        <taxon>Bacteria</taxon>
        <taxon>Pseudomonadati</taxon>
        <taxon>Bacteroidota</taxon>
        <taxon>Cytophagia</taxon>
        <taxon>Cytophagales</taxon>
        <taxon>Spirosomataceae</taxon>
        <taxon>Fibrisoma</taxon>
    </lineage>
</organism>
<evidence type="ECO:0000256" key="2">
    <source>
        <dbReference type="SAM" id="Phobius"/>
    </source>
</evidence>
<keyword evidence="2" id="KW-1133">Transmembrane helix</keyword>
<dbReference type="AlphaFoldDB" id="I2GJT1"/>
<sequence length="315" mass="34654">MAQLSDQTDLQTDTYAAVQPVSNSNSESNKINNRKKMLGIAAATMLLGGAAWAITNRKADNGPESASNEEQSPESHPTVLNLPSDIDVADQVTDEMSFDDAFQTASKQVGVGGVFSWHGRWYNTFSKDEWSSLSLEQRLEFTEMVTQEHLPVKPYSVPTASYVTAVSDQETVQPDPTIIEGYMNGQRVMGLDYNLDGVIDTLVMNGADGYTYRVVDATGDDGLDTIMQYDSIKDELVGVTKLDHPVVLTNDEFSEDLEVRMGKEVVDSILETDSTVNTPEVEAEAAEEVDNVYLADSYEPDDTYINNGNVQEMDE</sequence>
<feature type="region of interest" description="Disordered" evidence="1">
    <location>
        <begin position="1"/>
        <end position="30"/>
    </location>
</feature>
<evidence type="ECO:0000313" key="4">
    <source>
        <dbReference type="Proteomes" id="UP000009309"/>
    </source>
</evidence>
<dbReference type="eggNOG" id="ENOG5033HNT">
    <property type="taxonomic scope" value="Bacteria"/>
</dbReference>
<proteinExistence type="predicted"/>
<comment type="caution">
    <text evidence="3">The sequence shown here is derived from an EMBL/GenBank/DDBJ whole genome shotgun (WGS) entry which is preliminary data.</text>
</comment>
<feature type="transmembrane region" description="Helical" evidence="2">
    <location>
        <begin position="37"/>
        <end position="55"/>
    </location>
</feature>
<keyword evidence="2" id="KW-0472">Membrane</keyword>
<dbReference type="EMBL" id="CAIT01000006">
    <property type="protein sequence ID" value="CCH54156.1"/>
    <property type="molecule type" value="Genomic_DNA"/>
</dbReference>
<feature type="compositionally biased region" description="Polar residues" evidence="1">
    <location>
        <begin position="1"/>
        <end position="14"/>
    </location>
</feature>
<evidence type="ECO:0000256" key="1">
    <source>
        <dbReference type="SAM" id="MobiDB-lite"/>
    </source>
</evidence>
<gene>
    <name evidence="3" type="ORF">BN8_03301</name>
</gene>
<name>I2GJT1_9BACT</name>
<dbReference type="STRING" id="1185876.BN8_03301"/>
<dbReference type="Proteomes" id="UP000009309">
    <property type="component" value="Unassembled WGS sequence"/>
</dbReference>
<feature type="region of interest" description="Disordered" evidence="1">
    <location>
        <begin position="58"/>
        <end position="81"/>
    </location>
</feature>
<dbReference type="RefSeq" id="WP_009282736.1">
    <property type="nucleotide sequence ID" value="NZ_CAIT01000006.1"/>
</dbReference>
<accession>I2GJT1</accession>